<sequence>MSNLPISNRHRDDKPADTFPRLFGDHFFDDFLQRFSSHFPLTRQRAKDMDAKLGFVDPNVDITENKEAFILTAELPGLDKNDIKLDLSDGVLSLSGEKKFEQDESKDDSVHVMERRYGSFQRSFRLPNSVDQDAIKASFKNGVLSVYMPKSPQAKAQQRKIDIEH</sequence>
<dbReference type="Proteomes" id="UP001520878">
    <property type="component" value="Unassembled WGS sequence"/>
</dbReference>
<dbReference type="InterPro" id="IPR002068">
    <property type="entry name" value="A-crystallin/Hsp20_dom"/>
</dbReference>
<evidence type="ECO:0000256" key="2">
    <source>
        <dbReference type="RuleBase" id="RU003616"/>
    </source>
</evidence>
<dbReference type="InterPro" id="IPR031107">
    <property type="entry name" value="Small_HSP"/>
</dbReference>
<dbReference type="PROSITE" id="PS01031">
    <property type="entry name" value="SHSP"/>
    <property type="match status" value="1"/>
</dbReference>
<dbReference type="Pfam" id="PF00011">
    <property type="entry name" value="HSP20"/>
    <property type="match status" value="1"/>
</dbReference>
<protein>
    <submittedName>
        <fullName evidence="4">Hsp20/alpha crystallin family protein</fullName>
    </submittedName>
</protein>
<dbReference type="PANTHER" id="PTHR11527">
    <property type="entry name" value="HEAT-SHOCK PROTEIN 20 FAMILY MEMBER"/>
    <property type="match status" value="1"/>
</dbReference>
<evidence type="ECO:0000313" key="5">
    <source>
        <dbReference type="Proteomes" id="UP001520878"/>
    </source>
</evidence>
<evidence type="ECO:0000259" key="3">
    <source>
        <dbReference type="PROSITE" id="PS01031"/>
    </source>
</evidence>
<evidence type="ECO:0000256" key="1">
    <source>
        <dbReference type="PROSITE-ProRule" id="PRU00285"/>
    </source>
</evidence>
<accession>A0ABS8GAU8</accession>
<dbReference type="RefSeq" id="WP_229161809.1">
    <property type="nucleotide sequence ID" value="NZ_JAJEWP010000005.1"/>
</dbReference>
<organism evidence="4 5">
    <name type="scientific">Fluctibacter halophilus</name>
    <dbReference type="NCBI Taxonomy" id="226011"/>
    <lineage>
        <taxon>Bacteria</taxon>
        <taxon>Pseudomonadati</taxon>
        <taxon>Pseudomonadota</taxon>
        <taxon>Gammaproteobacteria</taxon>
        <taxon>Alteromonadales</taxon>
        <taxon>Alteromonadaceae</taxon>
        <taxon>Fluctibacter</taxon>
    </lineage>
</organism>
<dbReference type="InterPro" id="IPR008978">
    <property type="entry name" value="HSP20-like_chaperone"/>
</dbReference>
<proteinExistence type="inferred from homology"/>
<dbReference type="SUPFAM" id="SSF49764">
    <property type="entry name" value="HSP20-like chaperones"/>
    <property type="match status" value="1"/>
</dbReference>
<feature type="domain" description="SHSP" evidence="3">
    <location>
        <begin position="51"/>
        <end position="165"/>
    </location>
</feature>
<comment type="similarity">
    <text evidence="1 2">Belongs to the small heat shock protein (HSP20) family.</text>
</comment>
<evidence type="ECO:0000313" key="4">
    <source>
        <dbReference type="EMBL" id="MCC2617554.1"/>
    </source>
</evidence>
<keyword evidence="5" id="KW-1185">Reference proteome</keyword>
<dbReference type="CDD" id="cd06464">
    <property type="entry name" value="ACD_sHsps-like"/>
    <property type="match status" value="1"/>
</dbReference>
<dbReference type="EMBL" id="JAJEWP010000005">
    <property type="protein sequence ID" value="MCC2617554.1"/>
    <property type="molecule type" value="Genomic_DNA"/>
</dbReference>
<comment type="caution">
    <text evidence="4">The sequence shown here is derived from an EMBL/GenBank/DDBJ whole genome shotgun (WGS) entry which is preliminary data.</text>
</comment>
<name>A0ABS8GAU8_9ALTE</name>
<reference evidence="4 5" key="1">
    <citation type="submission" date="2021-10" db="EMBL/GenBank/DDBJ databases">
        <title>Draft genome of Aestuariibacter halophilus JC2043.</title>
        <authorList>
            <person name="Emsley S.A."/>
            <person name="Pfannmuller K.M."/>
            <person name="Ushijima B."/>
            <person name="Saw J.H."/>
            <person name="Videau P."/>
        </authorList>
    </citation>
    <scope>NUCLEOTIDE SEQUENCE [LARGE SCALE GENOMIC DNA]</scope>
    <source>
        <strain evidence="4 5">JC2043</strain>
    </source>
</reference>
<gene>
    <name evidence="4" type="ORF">LJ739_14975</name>
</gene>
<dbReference type="Gene3D" id="2.60.40.790">
    <property type="match status" value="1"/>
</dbReference>